<evidence type="ECO:0000313" key="1">
    <source>
        <dbReference type="EMBL" id="GIO48795.1"/>
    </source>
</evidence>
<accession>A0A919YHI5</accession>
<keyword evidence="2" id="KW-1185">Reference proteome</keyword>
<sequence>MEPQGRHRYYRLASSKVAEVMEEMASLTTPVPARSLRESDQAKALRYARTCYEHLAGELGVSITNALLRKEYIKESDGKYQLTVLGEKWLIEFGVKIDGLNRLARSIPRHIDWTERHHHMGGPIAVGITRRLFELGWIARGAVKRSIIITDTGRIQIQREFNLEL</sequence>
<organism evidence="1 2">
    <name type="scientific">Paenibacillus azoreducens</name>
    <dbReference type="NCBI Taxonomy" id="116718"/>
    <lineage>
        <taxon>Bacteria</taxon>
        <taxon>Bacillati</taxon>
        <taxon>Bacillota</taxon>
        <taxon>Bacilli</taxon>
        <taxon>Bacillales</taxon>
        <taxon>Paenibacillaceae</taxon>
        <taxon>Paenibacillus</taxon>
    </lineage>
</organism>
<dbReference type="Proteomes" id="UP000682811">
    <property type="component" value="Unassembled WGS sequence"/>
</dbReference>
<comment type="caution">
    <text evidence="1">The sequence shown here is derived from an EMBL/GenBank/DDBJ whole genome shotgun (WGS) entry which is preliminary data.</text>
</comment>
<dbReference type="AlphaFoldDB" id="A0A919YHI5"/>
<evidence type="ECO:0000313" key="2">
    <source>
        <dbReference type="Proteomes" id="UP000682811"/>
    </source>
</evidence>
<evidence type="ECO:0008006" key="3">
    <source>
        <dbReference type="Google" id="ProtNLM"/>
    </source>
</evidence>
<gene>
    <name evidence="1" type="ORF">J34TS1_35600</name>
</gene>
<protein>
    <recommendedName>
        <fullName evidence="3">Transcriptional regulator</fullName>
    </recommendedName>
</protein>
<reference evidence="1 2" key="1">
    <citation type="submission" date="2021-03" db="EMBL/GenBank/DDBJ databases">
        <title>Antimicrobial resistance genes in bacteria isolated from Japanese honey, and their potential for conferring macrolide and lincosamide resistance in the American foulbrood pathogen Paenibacillus larvae.</title>
        <authorList>
            <person name="Okamoto M."/>
            <person name="Kumagai M."/>
            <person name="Kanamori H."/>
            <person name="Takamatsu D."/>
        </authorList>
    </citation>
    <scope>NUCLEOTIDE SEQUENCE [LARGE SCALE GENOMIC DNA]</scope>
    <source>
        <strain evidence="1 2">J34TS1</strain>
    </source>
</reference>
<dbReference type="EMBL" id="BORT01000016">
    <property type="protein sequence ID" value="GIO48795.1"/>
    <property type="molecule type" value="Genomic_DNA"/>
</dbReference>
<name>A0A919YHI5_9BACL</name>
<proteinExistence type="predicted"/>